<proteinExistence type="predicted"/>
<sequence length="354" mass="38625">MRGRRRSPPRRRARPCMKPAKSLRVPCLRMSKRDHVLPEQAAPTATGWLAELLQGLVRKEPQVLITVLRAQGSTPRNPGARMWVHPGGIADTIGGGHLEWKAIAHAKEMLKNGKRSREVLRFPLGPSLGQCCGGVVWLGFECLTHDDVAWCRTLLAGLEGGHGVRRSLSMAGDSAPHLDLLSHGADMTGDWNPGSGQWADIWTVPSLDVVVCGAGHVGLAIVRLLGDLPVRVVWLDPRPDCWPADVPANVRVLQGDADDVRDMPDGACWLVLTHSHALDLQIIEAVLQHRSFRFLGLIGSRSKRARFESRLCRRFPEALVQRIQCPIGLADTSSKLPAAIAVSTVAQLLAFIPA</sequence>
<dbReference type="SUPFAM" id="SSF51735">
    <property type="entry name" value="NAD(P)-binding Rossmann-fold domains"/>
    <property type="match status" value="1"/>
</dbReference>
<dbReference type="Proteomes" id="UP000234190">
    <property type="component" value="Unassembled WGS sequence"/>
</dbReference>
<dbReference type="PANTHER" id="PTHR30388">
    <property type="entry name" value="ALDEHYDE OXIDOREDUCTASE MOLYBDENUM COFACTOR ASSEMBLY PROTEIN"/>
    <property type="match status" value="1"/>
</dbReference>
<organism evidence="3 4">
    <name type="scientific">Pollutimonas subterranea</name>
    <dbReference type="NCBI Taxonomy" id="2045210"/>
    <lineage>
        <taxon>Bacteria</taxon>
        <taxon>Pseudomonadati</taxon>
        <taxon>Pseudomonadota</taxon>
        <taxon>Betaproteobacteria</taxon>
        <taxon>Burkholderiales</taxon>
        <taxon>Alcaligenaceae</taxon>
        <taxon>Pollutimonas</taxon>
    </lineage>
</organism>
<comment type="caution">
    <text evidence="3">The sequence shown here is derived from an EMBL/GenBank/DDBJ whole genome shotgun (WGS) entry which is preliminary data.</text>
</comment>
<dbReference type="AlphaFoldDB" id="A0A2N4U2C0"/>
<keyword evidence="4" id="KW-1185">Reference proteome</keyword>
<dbReference type="EMBL" id="PDNW01000012">
    <property type="protein sequence ID" value="PLC49159.1"/>
    <property type="molecule type" value="Genomic_DNA"/>
</dbReference>
<dbReference type="NCBIfam" id="TIGR02964">
    <property type="entry name" value="xanthine_xdhC"/>
    <property type="match status" value="1"/>
</dbReference>
<feature type="domain" description="XdhC- CoxI" evidence="1">
    <location>
        <begin position="58"/>
        <end position="122"/>
    </location>
</feature>
<dbReference type="InterPro" id="IPR036291">
    <property type="entry name" value="NAD(P)-bd_dom_sf"/>
</dbReference>
<dbReference type="InterPro" id="IPR052698">
    <property type="entry name" value="MoCofactor_Util/Proc"/>
</dbReference>
<dbReference type="CDD" id="cd02440">
    <property type="entry name" value="AdoMet_MTases"/>
    <property type="match status" value="1"/>
</dbReference>
<feature type="domain" description="XdhC Rossmann" evidence="2">
    <location>
        <begin position="209"/>
        <end position="348"/>
    </location>
</feature>
<accession>A0A2N4U2C0</accession>
<dbReference type="InterPro" id="IPR014308">
    <property type="entry name" value="Xanthine_DH_XdhC"/>
</dbReference>
<dbReference type="PANTHER" id="PTHR30388:SF6">
    <property type="entry name" value="XANTHINE DEHYDROGENASE SUBUNIT A-RELATED"/>
    <property type="match status" value="1"/>
</dbReference>
<dbReference type="InterPro" id="IPR027051">
    <property type="entry name" value="XdhC_Rossmann_dom"/>
</dbReference>
<evidence type="ECO:0000259" key="2">
    <source>
        <dbReference type="Pfam" id="PF13478"/>
    </source>
</evidence>
<reference evidence="3 4" key="1">
    <citation type="submission" date="2017-10" db="EMBL/GenBank/DDBJ databases">
        <title>Two draft genome sequences of Pusillimonas sp. strains isolated from a nitrate- and radionuclide-contaminated groundwater in Russia.</title>
        <authorList>
            <person name="Grouzdev D.S."/>
            <person name="Tourova T.P."/>
            <person name="Goeva M.A."/>
            <person name="Babich T.L."/>
            <person name="Sokolova D.S."/>
            <person name="Abdullin R."/>
            <person name="Poltaraus A.B."/>
            <person name="Toshchakov S.V."/>
            <person name="Nazina T.N."/>
        </authorList>
    </citation>
    <scope>NUCLEOTIDE SEQUENCE [LARGE SCALE GENOMIC DNA]</scope>
    <source>
        <strain evidence="3 4">JR1/69-3-13</strain>
    </source>
</reference>
<dbReference type="Pfam" id="PF02625">
    <property type="entry name" value="XdhC_CoxI"/>
    <property type="match status" value="1"/>
</dbReference>
<dbReference type="Gene3D" id="3.40.50.720">
    <property type="entry name" value="NAD(P)-binding Rossmann-like Domain"/>
    <property type="match status" value="1"/>
</dbReference>
<evidence type="ECO:0000259" key="1">
    <source>
        <dbReference type="Pfam" id="PF02625"/>
    </source>
</evidence>
<gene>
    <name evidence="3" type="primary">xdhC</name>
    <name evidence="3" type="ORF">CR159_14140</name>
</gene>
<evidence type="ECO:0000313" key="4">
    <source>
        <dbReference type="Proteomes" id="UP000234190"/>
    </source>
</evidence>
<evidence type="ECO:0000313" key="3">
    <source>
        <dbReference type="EMBL" id="PLC49159.1"/>
    </source>
</evidence>
<dbReference type="InterPro" id="IPR003777">
    <property type="entry name" value="XdhC_CoxI"/>
</dbReference>
<dbReference type="Pfam" id="PF13478">
    <property type="entry name" value="XdhC_C"/>
    <property type="match status" value="1"/>
</dbReference>
<name>A0A2N4U2C0_9BURK</name>
<protein>
    <submittedName>
        <fullName evidence="3">Xanthine dehydrogenase accessory protein XdhC</fullName>
    </submittedName>
</protein>